<organism evidence="4 5">
    <name type="scientific">Spodoptera cosmioides nucleopolyhedrovirus</name>
    <dbReference type="NCBI Taxonomy" id="2605774"/>
    <lineage>
        <taxon>Viruses</taxon>
        <taxon>Viruses incertae sedis</taxon>
        <taxon>Naldaviricetes</taxon>
        <taxon>Lefavirales</taxon>
        <taxon>Baculoviridae</taxon>
        <taxon>Alphabaculovirus</taxon>
        <taxon>Alphabaculovirus spocosmioidis</taxon>
    </lineage>
</organism>
<dbReference type="EMBL" id="MK419955">
    <property type="protein sequence ID" value="QEI03498.1"/>
    <property type="molecule type" value="Genomic_DNA"/>
</dbReference>
<evidence type="ECO:0000256" key="1">
    <source>
        <dbReference type="ARBA" id="ARBA00022723"/>
    </source>
</evidence>
<dbReference type="InterPro" id="IPR017907">
    <property type="entry name" value="Znf_RING_CS"/>
</dbReference>
<evidence type="ECO:0000313" key="5">
    <source>
        <dbReference type="Proteomes" id="UP001223634"/>
    </source>
</evidence>
<dbReference type="GO" id="GO:0008270">
    <property type="term" value="F:zinc ion binding"/>
    <property type="evidence" value="ECO:0007669"/>
    <property type="project" value="UniProtKB-KW"/>
</dbReference>
<keyword evidence="2" id="KW-0863">Zinc-finger</keyword>
<evidence type="ECO:0000256" key="2">
    <source>
        <dbReference type="ARBA" id="ARBA00022771"/>
    </source>
</evidence>
<reference evidence="4 5" key="1">
    <citation type="submission" date="2019-01" db="EMBL/GenBank/DDBJ databases">
        <title>The Spodoptera cosmioides nucleopolyhedrovirus (SpcoNPV) is a novel virus isolated from the polyphagous black armyworm, Spodoptera cosmioides (Walker) (Lepidoptera: Noctuidae).</title>
        <authorList>
            <person name="Santos E.R."/>
            <person name="Oliveira L.B."/>
            <person name="Silva L.A."/>
            <person name="Sosa-Gomez D.R."/>
            <person name="Ribeiro B.M."/>
            <person name="Ardisson-Araujo D.M.P."/>
        </authorList>
    </citation>
    <scope>NUCLEOTIDE SEQUENCE [LARGE SCALE GENOMIC DNA]</scope>
    <source>
        <strain evidence="4">VPN72</strain>
    </source>
</reference>
<accession>A0A6B7KPP0</accession>
<keyword evidence="1" id="KW-0479">Metal-binding</keyword>
<keyword evidence="3" id="KW-0862">Zinc</keyword>
<evidence type="ECO:0000313" key="4">
    <source>
        <dbReference type="EMBL" id="QEI03498.1"/>
    </source>
</evidence>
<evidence type="ECO:0000256" key="3">
    <source>
        <dbReference type="ARBA" id="ARBA00022833"/>
    </source>
</evidence>
<keyword evidence="5" id="KW-1185">Reference proteome</keyword>
<proteinExistence type="predicted"/>
<sequence length="111" mass="12421">MVKCNHCEVSGPDFTFGDTYALPLLTLHPCLHMFCIKCVMMMRDSTASRRDSTSGLVCVVCKTFNGGVFQNYILNGELLRFPVDVNSVSVYGKFFAANNNDNDDDDYDDVE</sequence>
<protein>
    <submittedName>
        <fullName evidence="4">CG30-like</fullName>
    </submittedName>
</protein>
<name>A0A6B7KPP0_9ABAC</name>
<dbReference type="PROSITE" id="PS00518">
    <property type="entry name" value="ZF_RING_1"/>
    <property type="match status" value="1"/>
</dbReference>
<dbReference type="Proteomes" id="UP001223634">
    <property type="component" value="Segment"/>
</dbReference>